<evidence type="ECO:0000259" key="7">
    <source>
        <dbReference type="PROSITE" id="PS51900"/>
    </source>
</evidence>
<proteinExistence type="inferred from homology"/>
<keyword evidence="9" id="KW-1185">Reference proteome</keyword>
<feature type="domain" description="Core-binding (CB)" evidence="7">
    <location>
        <begin position="2"/>
        <end position="87"/>
    </location>
</feature>
<evidence type="ECO:0000313" key="8">
    <source>
        <dbReference type="EMBL" id="MBE1459117.1"/>
    </source>
</evidence>
<evidence type="ECO:0000256" key="4">
    <source>
        <dbReference type="ARBA" id="ARBA00023172"/>
    </source>
</evidence>
<dbReference type="RefSeq" id="WP_191272248.1">
    <property type="nucleotide sequence ID" value="NZ_BMXJ01000005.1"/>
</dbReference>
<evidence type="ECO:0000259" key="6">
    <source>
        <dbReference type="PROSITE" id="PS51898"/>
    </source>
</evidence>
<evidence type="ECO:0000313" key="9">
    <source>
        <dbReference type="Proteomes" id="UP000598217"/>
    </source>
</evidence>
<dbReference type="Pfam" id="PF13495">
    <property type="entry name" value="Phage_int_SAM_4"/>
    <property type="match status" value="1"/>
</dbReference>
<comment type="similarity">
    <text evidence="1">Belongs to the 'phage' integrase family.</text>
</comment>
<protein>
    <submittedName>
        <fullName evidence="8">Site-specific recombinase XerD</fullName>
    </submittedName>
</protein>
<dbReference type="InterPro" id="IPR013762">
    <property type="entry name" value="Integrase-like_cat_sf"/>
</dbReference>
<gene>
    <name evidence="8" type="ORF">H4W79_003331</name>
</gene>
<evidence type="ECO:0000256" key="3">
    <source>
        <dbReference type="ARBA" id="ARBA00023125"/>
    </source>
</evidence>
<dbReference type="SUPFAM" id="SSF56349">
    <property type="entry name" value="DNA breaking-rejoining enzymes"/>
    <property type="match status" value="1"/>
</dbReference>
<dbReference type="Gene3D" id="1.10.150.130">
    <property type="match status" value="1"/>
</dbReference>
<dbReference type="InterPro" id="IPR044068">
    <property type="entry name" value="CB"/>
</dbReference>
<evidence type="ECO:0000256" key="1">
    <source>
        <dbReference type="ARBA" id="ARBA00008857"/>
    </source>
</evidence>
<keyword evidence="4" id="KW-0233">DNA recombination</keyword>
<evidence type="ECO:0000256" key="2">
    <source>
        <dbReference type="ARBA" id="ARBA00022908"/>
    </source>
</evidence>
<accession>A0ABR9HJD1</accession>
<organism evidence="8 9">
    <name type="scientific">Nocardiopsis terrae</name>
    <dbReference type="NCBI Taxonomy" id="372655"/>
    <lineage>
        <taxon>Bacteria</taxon>
        <taxon>Bacillati</taxon>
        <taxon>Actinomycetota</taxon>
        <taxon>Actinomycetes</taxon>
        <taxon>Streptosporangiales</taxon>
        <taxon>Nocardiopsidaceae</taxon>
        <taxon>Nocardiopsis</taxon>
    </lineage>
</organism>
<dbReference type="PROSITE" id="PS51898">
    <property type="entry name" value="TYR_RECOMBINASE"/>
    <property type="match status" value="1"/>
</dbReference>
<comment type="caution">
    <text evidence="8">The sequence shown here is derived from an EMBL/GenBank/DDBJ whole genome shotgun (WGS) entry which is preliminary data.</text>
</comment>
<dbReference type="InterPro" id="IPR050090">
    <property type="entry name" value="Tyrosine_recombinase_XerCD"/>
</dbReference>
<evidence type="ECO:0000256" key="5">
    <source>
        <dbReference type="PROSITE-ProRule" id="PRU01248"/>
    </source>
</evidence>
<dbReference type="InterPro" id="IPR011010">
    <property type="entry name" value="DNA_brk_join_enz"/>
</dbReference>
<dbReference type="InterPro" id="IPR004107">
    <property type="entry name" value="Integrase_SAM-like_N"/>
</dbReference>
<keyword evidence="3 5" id="KW-0238">DNA-binding</keyword>
<dbReference type="PROSITE" id="PS51900">
    <property type="entry name" value="CB"/>
    <property type="match status" value="1"/>
</dbReference>
<feature type="domain" description="Tyr recombinase" evidence="6">
    <location>
        <begin position="112"/>
        <end position="312"/>
    </location>
</feature>
<dbReference type="EMBL" id="JADBDY010000001">
    <property type="protein sequence ID" value="MBE1459117.1"/>
    <property type="molecule type" value="Genomic_DNA"/>
</dbReference>
<dbReference type="PANTHER" id="PTHR30349">
    <property type="entry name" value="PHAGE INTEGRASE-RELATED"/>
    <property type="match status" value="1"/>
</dbReference>
<sequence>MTTLTALETSYRRQLRARGLSDATTDNYLRSLRALVAWLDTNGLPKEVEQITRHQLQDFVLDTADNTSAATARFHLGNLRPFFGWLCSDEERILPRDANSATGVRCPKPKPVARPTFTGDQVAAFLRACRGSTFDDRRDTAIIRVFADTGVRISGLVGMRYTPDAGHNLENPATDVSLDTNPPLVRFRLKGGKPHLVPVSAATVGAVDRYLRARASHPKAANPALWIGRTGAISGPGVAKMLKKRAHQAGLEGVRVHTHRWRRTRATQLLDAGASAETVAELLGWSDLSMVATYASESRQRRAWNELRNLQL</sequence>
<name>A0ABR9HJD1_9ACTN</name>
<dbReference type="Pfam" id="PF00589">
    <property type="entry name" value="Phage_integrase"/>
    <property type="match status" value="1"/>
</dbReference>
<dbReference type="Gene3D" id="1.10.443.10">
    <property type="entry name" value="Intergrase catalytic core"/>
    <property type="match status" value="1"/>
</dbReference>
<dbReference type="InterPro" id="IPR010998">
    <property type="entry name" value="Integrase_recombinase_N"/>
</dbReference>
<dbReference type="PANTHER" id="PTHR30349:SF41">
    <property type="entry name" value="INTEGRASE_RECOMBINASE PROTEIN MJ0367-RELATED"/>
    <property type="match status" value="1"/>
</dbReference>
<reference evidence="8 9" key="1">
    <citation type="submission" date="2020-10" db="EMBL/GenBank/DDBJ databases">
        <title>Sequencing the genomes of 1000 actinobacteria strains.</title>
        <authorList>
            <person name="Klenk H.-P."/>
        </authorList>
    </citation>
    <scope>NUCLEOTIDE SEQUENCE [LARGE SCALE GENOMIC DNA]</scope>
    <source>
        <strain evidence="8 9">DSM 45157</strain>
    </source>
</reference>
<dbReference type="InterPro" id="IPR002104">
    <property type="entry name" value="Integrase_catalytic"/>
</dbReference>
<keyword evidence="2" id="KW-0229">DNA integration</keyword>
<dbReference type="Proteomes" id="UP000598217">
    <property type="component" value="Unassembled WGS sequence"/>
</dbReference>